<protein>
    <recommendedName>
        <fullName evidence="12">GPCR family 3 nine cysteines domain-containing protein</fullName>
    </recommendedName>
</protein>
<dbReference type="InterPro" id="IPR011500">
    <property type="entry name" value="GPCR_3_9-Cys_dom"/>
</dbReference>
<evidence type="ECO:0000256" key="9">
    <source>
        <dbReference type="ARBA" id="ARBA00023180"/>
    </source>
</evidence>
<dbReference type="PANTHER" id="PTHR24061">
    <property type="entry name" value="CALCIUM-SENSING RECEPTOR-RELATED"/>
    <property type="match status" value="1"/>
</dbReference>
<keyword evidence="8" id="KW-0675">Receptor</keyword>
<evidence type="ECO:0000256" key="2">
    <source>
        <dbReference type="ARBA" id="ARBA00022475"/>
    </source>
</evidence>
<dbReference type="FunFam" id="2.10.50.30:FF:000004">
    <property type="entry name" value="Taste receptor type 1 member 3-like protein"/>
    <property type="match status" value="1"/>
</dbReference>
<evidence type="ECO:0000256" key="11">
    <source>
        <dbReference type="SAM" id="Phobius"/>
    </source>
</evidence>
<dbReference type="GO" id="GO:0005886">
    <property type="term" value="C:plasma membrane"/>
    <property type="evidence" value="ECO:0007669"/>
    <property type="project" value="UniProtKB-SubCell"/>
</dbReference>
<accession>A0A9Q1HVN1</accession>
<dbReference type="Pfam" id="PF07562">
    <property type="entry name" value="NCD3G"/>
    <property type="match status" value="1"/>
</dbReference>
<dbReference type="Gene3D" id="2.10.50.30">
    <property type="entry name" value="GPCR, family 3, nine cysteines domain"/>
    <property type="match status" value="1"/>
</dbReference>
<dbReference type="GO" id="GO:0004930">
    <property type="term" value="F:G protein-coupled receptor activity"/>
    <property type="evidence" value="ECO:0007669"/>
    <property type="project" value="UniProtKB-KW"/>
</dbReference>
<keyword evidence="6" id="KW-0297">G-protein coupled receptor</keyword>
<dbReference type="AlphaFoldDB" id="A0A9Q1HVN1"/>
<keyword evidence="9" id="KW-0325">Glycoprotein</keyword>
<feature type="transmembrane region" description="Helical" evidence="11">
    <location>
        <begin position="110"/>
        <end position="131"/>
    </location>
</feature>
<dbReference type="InterPro" id="IPR038550">
    <property type="entry name" value="GPCR_3_9-Cys_sf"/>
</dbReference>
<dbReference type="PROSITE" id="PS00980">
    <property type="entry name" value="G_PROTEIN_RECEP_F3_2"/>
    <property type="match status" value="1"/>
</dbReference>
<keyword evidence="4" id="KW-0732">Signal</keyword>
<feature type="domain" description="GPCR family 3 nine cysteines" evidence="12">
    <location>
        <begin position="33"/>
        <end position="87"/>
    </location>
</feature>
<evidence type="ECO:0000313" key="14">
    <source>
        <dbReference type="Proteomes" id="UP001152803"/>
    </source>
</evidence>
<reference evidence="13" key="1">
    <citation type="journal article" date="2023" name="Science">
        <title>Genome structures resolve the early diversification of teleost fishes.</title>
        <authorList>
            <person name="Parey E."/>
            <person name="Louis A."/>
            <person name="Montfort J."/>
            <person name="Bouchez O."/>
            <person name="Roques C."/>
            <person name="Iampietro C."/>
            <person name="Lluch J."/>
            <person name="Castinel A."/>
            <person name="Donnadieu C."/>
            <person name="Desvignes T."/>
            <person name="Floi Bucao C."/>
            <person name="Jouanno E."/>
            <person name="Wen M."/>
            <person name="Mejri S."/>
            <person name="Dirks R."/>
            <person name="Jansen H."/>
            <person name="Henkel C."/>
            <person name="Chen W.J."/>
            <person name="Zahm M."/>
            <person name="Cabau C."/>
            <person name="Klopp C."/>
            <person name="Thompson A.W."/>
            <person name="Robinson-Rechavi M."/>
            <person name="Braasch I."/>
            <person name="Lecointre G."/>
            <person name="Bobe J."/>
            <person name="Postlethwait J.H."/>
            <person name="Berthelot C."/>
            <person name="Roest Crollius H."/>
            <person name="Guiguen Y."/>
        </authorList>
    </citation>
    <scope>NUCLEOTIDE SEQUENCE</scope>
    <source>
        <strain evidence="13">Concon-B</strain>
    </source>
</reference>
<dbReference type="OrthoDB" id="5984008at2759"/>
<keyword evidence="5 11" id="KW-1133">Transmembrane helix</keyword>
<evidence type="ECO:0000256" key="5">
    <source>
        <dbReference type="ARBA" id="ARBA00022989"/>
    </source>
</evidence>
<organism evidence="13 14">
    <name type="scientific">Conger conger</name>
    <name type="common">Conger eel</name>
    <name type="synonym">Muraena conger</name>
    <dbReference type="NCBI Taxonomy" id="82655"/>
    <lineage>
        <taxon>Eukaryota</taxon>
        <taxon>Metazoa</taxon>
        <taxon>Chordata</taxon>
        <taxon>Craniata</taxon>
        <taxon>Vertebrata</taxon>
        <taxon>Euteleostomi</taxon>
        <taxon>Actinopterygii</taxon>
        <taxon>Neopterygii</taxon>
        <taxon>Teleostei</taxon>
        <taxon>Anguilliformes</taxon>
        <taxon>Congridae</taxon>
        <taxon>Conger</taxon>
    </lineage>
</organism>
<keyword evidence="10" id="KW-0807">Transducer</keyword>
<dbReference type="EMBL" id="JAFJMO010000010">
    <property type="protein sequence ID" value="KAJ8264936.1"/>
    <property type="molecule type" value="Genomic_DNA"/>
</dbReference>
<proteinExistence type="predicted"/>
<gene>
    <name evidence="13" type="ORF">COCON_G00140350</name>
</gene>
<keyword evidence="14" id="KW-1185">Reference proteome</keyword>
<sequence>MYPYKYVGSYDTEPAVSFSINETLIRWYTNGTIPVSRCSEECQNGSVRTPYRMYKCCFLCDVCPKDTYINHSADPYSCIPCKKNEWSDPGSTSCKERVVDYIRVTDPLSILLLLSVSFMLFLAAAITILFARNYSTPVVRVESFDSAAWRIGEQEPTDRRRCDDFLRC</sequence>
<comment type="caution">
    <text evidence="13">The sequence shown here is derived from an EMBL/GenBank/DDBJ whole genome shotgun (WGS) entry which is preliminary data.</text>
</comment>
<dbReference type="InterPro" id="IPR017979">
    <property type="entry name" value="GPCR_3_CS"/>
</dbReference>
<evidence type="ECO:0000256" key="3">
    <source>
        <dbReference type="ARBA" id="ARBA00022692"/>
    </source>
</evidence>
<comment type="subcellular location">
    <subcellularLocation>
        <location evidence="1">Cell membrane</location>
        <topology evidence="1">Multi-pass membrane protein</topology>
    </subcellularLocation>
</comment>
<evidence type="ECO:0000256" key="7">
    <source>
        <dbReference type="ARBA" id="ARBA00023136"/>
    </source>
</evidence>
<keyword evidence="2" id="KW-1003">Cell membrane</keyword>
<dbReference type="Proteomes" id="UP001152803">
    <property type="component" value="Unassembled WGS sequence"/>
</dbReference>
<name>A0A9Q1HVN1_CONCO</name>
<evidence type="ECO:0000313" key="13">
    <source>
        <dbReference type="EMBL" id="KAJ8264936.1"/>
    </source>
</evidence>
<keyword evidence="7 11" id="KW-0472">Membrane</keyword>
<evidence type="ECO:0000256" key="4">
    <source>
        <dbReference type="ARBA" id="ARBA00022729"/>
    </source>
</evidence>
<keyword evidence="3 11" id="KW-0812">Transmembrane</keyword>
<evidence type="ECO:0000256" key="8">
    <source>
        <dbReference type="ARBA" id="ARBA00023170"/>
    </source>
</evidence>
<dbReference type="PANTHER" id="PTHR24061:SF441">
    <property type="entry name" value="TASTE RECEPTOR TYPE 1 MEMBER 2B-RELATED"/>
    <property type="match status" value="1"/>
</dbReference>
<evidence type="ECO:0000256" key="1">
    <source>
        <dbReference type="ARBA" id="ARBA00004651"/>
    </source>
</evidence>
<dbReference type="InterPro" id="IPR000068">
    <property type="entry name" value="GPCR_3_Ca_sens_rcpt-rel"/>
</dbReference>
<evidence type="ECO:0000259" key="12">
    <source>
        <dbReference type="Pfam" id="PF07562"/>
    </source>
</evidence>
<evidence type="ECO:0000256" key="10">
    <source>
        <dbReference type="ARBA" id="ARBA00023224"/>
    </source>
</evidence>
<evidence type="ECO:0000256" key="6">
    <source>
        <dbReference type="ARBA" id="ARBA00023040"/>
    </source>
</evidence>